<comment type="similarity">
    <text evidence="7">Belongs to the binding-protein-dependent transport system permease family.</text>
</comment>
<evidence type="ECO:0000313" key="10">
    <source>
        <dbReference type="Proteomes" id="UP000009222"/>
    </source>
</evidence>
<dbReference type="KEGG" id="taz:TREAZ_1722"/>
<evidence type="ECO:0000313" key="9">
    <source>
        <dbReference type="EMBL" id="AEF83410.1"/>
    </source>
</evidence>
<keyword evidence="3" id="KW-1003">Cell membrane</keyword>
<dbReference type="FunCoup" id="F5YCN1">
    <property type="interactions" value="237"/>
</dbReference>
<dbReference type="InterPro" id="IPR035906">
    <property type="entry name" value="MetI-like_sf"/>
</dbReference>
<keyword evidence="10" id="KW-1185">Reference proteome</keyword>
<dbReference type="PROSITE" id="PS50928">
    <property type="entry name" value="ABC_TM1"/>
    <property type="match status" value="1"/>
</dbReference>
<keyword evidence="5 7" id="KW-1133">Transmembrane helix</keyword>
<gene>
    <name evidence="9" type="primary">tauC</name>
    <name evidence="9" type="ordered locus">TREAZ_1722</name>
</gene>
<dbReference type="Pfam" id="PF00528">
    <property type="entry name" value="BPD_transp_1"/>
    <property type="match status" value="1"/>
</dbReference>
<sequence length="265" mass="29268">MSGVNSARFLIRSGIVTWVLLIAIWWVFSLFYSSTFLPSPLETLIGAREIILDGTLFKFAGVSLWRVIKGWLIGCAVAVPIGILIGRNRIVRQLVEPVIDYFRFIPAIAFLTLFIMWFGVGEKSKTILIMYATCFTVIINTASGVLSIDENRILAARTLGTSEAQILFHVILPSCVPFIFTGVRLGMGGAYTSIVAAEMIAAKEGLGYLIFTSRLYFRIDWILAGVIVLGLIGFLTDQGLRLLGKGILKRYGINDTKEFDQGRTG</sequence>
<feature type="transmembrane region" description="Helical" evidence="7">
    <location>
        <begin position="9"/>
        <end position="32"/>
    </location>
</feature>
<dbReference type="CDD" id="cd06261">
    <property type="entry name" value="TM_PBP2"/>
    <property type="match status" value="1"/>
</dbReference>
<evidence type="ECO:0000256" key="6">
    <source>
        <dbReference type="ARBA" id="ARBA00023136"/>
    </source>
</evidence>
<accession>F5YCN1</accession>
<evidence type="ECO:0000256" key="5">
    <source>
        <dbReference type="ARBA" id="ARBA00022989"/>
    </source>
</evidence>
<dbReference type="SUPFAM" id="SSF161098">
    <property type="entry name" value="MetI-like"/>
    <property type="match status" value="1"/>
</dbReference>
<dbReference type="PANTHER" id="PTHR30151:SF0">
    <property type="entry name" value="ABC TRANSPORTER PERMEASE PROTEIN MJ0413-RELATED"/>
    <property type="match status" value="1"/>
</dbReference>
<evidence type="ECO:0000256" key="3">
    <source>
        <dbReference type="ARBA" id="ARBA00022475"/>
    </source>
</evidence>
<protein>
    <submittedName>
        <fullName evidence="9">Taurine ABC transporter, permease protein</fullName>
    </submittedName>
</protein>
<dbReference type="InterPro" id="IPR000515">
    <property type="entry name" value="MetI-like"/>
</dbReference>
<proteinExistence type="inferred from homology"/>
<name>F5YCN1_LEAAZ</name>
<dbReference type="FunFam" id="1.10.3720.10:FF:000003">
    <property type="entry name" value="Aliphatic sulfonate ABC transporter permease"/>
    <property type="match status" value="1"/>
</dbReference>
<evidence type="ECO:0000259" key="8">
    <source>
        <dbReference type="PROSITE" id="PS50928"/>
    </source>
</evidence>
<dbReference type="AlphaFoldDB" id="F5YCN1"/>
<dbReference type="RefSeq" id="WP_015710302.1">
    <property type="nucleotide sequence ID" value="NC_015577.1"/>
</dbReference>
<dbReference type="PANTHER" id="PTHR30151">
    <property type="entry name" value="ALKANE SULFONATE ABC TRANSPORTER-RELATED, MEMBRANE SUBUNIT"/>
    <property type="match status" value="1"/>
</dbReference>
<comment type="subcellular location">
    <subcellularLocation>
        <location evidence="1 7">Cell membrane</location>
        <topology evidence="1 7">Multi-pass membrane protein</topology>
    </subcellularLocation>
</comment>
<dbReference type="GO" id="GO:0005886">
    <property type="term" value="C:plasma membrane"/>
    <property type="evidence" value="ECO:0007669"/>
    <property type="project" value="UniProtKB-SubCell"/>
</dbReference>
<evidence type="ECO:0000256" key="1">
    <source>
        <dbReference type="ARBA" id="ARBA00004651"/>
    </source>
</evidence>
<dbReference type="Proteomes" id="UP000009222">
    <property type="component" value="Chromosome"/>
</dbReference>
<feature type="transmembrane region" description="Helical" evidence="7">
    <location>
        <begin position="166"/>
        <end position="187"/>
    </location>
</feature>
<dbReference type="GO" id="GO:0042918">
    <property type="term" value="P:alkanesulfonate transmembrane transport"/>
    <property type="evidence" value="ECO:0007669"/>
    <property type="project" value="UniProtKB-ARBA"/>
</dbReference>
<dbReference type="EMBL" id="CP001841">
    <property type="protein sequence ID" value="AEF83410.1"/>
    <property type="molecule type" value="Genomic_DNA"/>
</dbReference>
<feature type="transmembrane region" description="Helical" evidence="7">
    <location>
        <begin position="98"/>
        <end position="120"/>
    </location>
</feature>
<feature type="transmembrane region" description="Helical" evidence="7">
    <location>
        <begin position="68"/>
        <end position="86"/>
    </location>
</feature>
<dbReference type="HOGENOM" id="CLU_046113_1_4_12"/>
<organism evidence="9 10">
    <name type="scientific">Leadbettera azotonutricia (strain ATCC BAA-888 / DSM 13862 / ZAS-9)</name>
    <name type="common">Treponema azotonutricium</name>
    <dbReference type="NCBI Taxonomy" id="545695"/>
    <lineage>
        <taxon>Bacteria</taxon>
        <taxon>Pseudomonadati</taxon>
        <taxon>Spirochaetota</taxon>
        <taxon>Spirochaetia</taxon>
        <taxon>Spirochaetales</taxon>
        <taxon>Breznakiellaceae</taxon>
        <taxon>Leadbettera</taxon>
    </lineage>
</organism>
<evidence type="ECO:0000256" key="4">
    <source>
        <dbReference type="ARBA" id="ARBA00022692"/>
    </source>
</evidence>
<keyword evidence="4 7" id="KW-0812">Transmembrane</keyword>
<evidence type="ECO:0000256" key="7">
    <source>
        <dbReference type="RuleBase" id="RU363032"/>
    </source>
</evidence>
<feature type="transmembrane region" description="Helical" evidence="7">
    <location>
        <begin position="215"/>
        <end position="235"/>
    </location>
</feature>
<reference evidence="10" key="1">
    <citation type="submission" date="2009-12" db="EMBL/GenBank/DDBJ databases">
        <title>Complete sequence of Treponema azotonutricium strain ZAS-9.</title>
        <authorList>
            <person name="Tetu S.G."/>
            <person name="Matson E."/>
            <person name="Ren Q."/>
            <person name="Seshadri R."/>
            <person name="Elbourne L."/>
            <person name="Hassan K.A."/>
            <person name="Durkin A."/>
            <person name="Radune D."/>
            <person name="Mohamoud Y."/>
            <person name="Shay R."/>
            <person name="Jin S."/>
            <person name="Zhang X."/>
            <person name="Lucey K."/>
            <person name="Ballor N.R."/>
            <person name="Ottesen E."/>
            <person name="Rosenthal R."/>
            <person name="Allen A."/>
            <person name="Leadbetter J.R."/>
            <person name="Paulsen I.T."/>
        </authorList>
    </citation>
    <scope>NUCLEOTIDE SEQUENCE [LARGE SCALE GENOMIC DNA]</scope>
    <source>
        <strain evidence="10">ATCC BAA-888 / DSM 13862 / ZAS-9</strain>
    </source>
</reference>
<keyword evidence="2 7" id="KW-0813">Transport</keyword>
<keyword evidence="6 7" id="KW-0472">Membrane</keyword>
<dbReference type="eggNOG" id="COG0600">
    <property type="taxonomic scope" value="Bacteria"/>
</dbReference>
<dbReference type="Gene3D" id="1.10.3720.10">
    <property type="entry name" value="MetI-like"/>
    <property type="match status" value="1"/>
</dbReference>
<reference evidence="9 10" key="2">
    <citation type="journal article" date="2011" name="ISME J.">
        <title>RNA-seq reveals cooperative metabolic interactions between two termite-gut spirochete species in co-culture.</title>
        <authorList>
            <person name="Rosenthal A.Z."/>
            <person name="Matson E.G."/>
            <person name="Eldar A."/>
            <person name="Leadbetter J.R."/>
        </authorList>
    </citation>
    <scope>NUCLEOTIDE SEQUENCE [LARGE SCALE GENOMIC DNA]</scope>
    <source>
        <strain evidence="10">ATCC BAA-888 / DSM 13862 / ZAS-9</strain>
    </source>
</reference>
<dbReference type="OrthoDB" id="9804353at2"/>
<feature type="transmembrane region" description="Helical" evidence="7">
    <location>
        <begin position="126"/>
        <end position="146"/>
    </location>
</feature>
<dbReference type="InParanoid" id="F5YCN1"/>
<feature type="domain" description="ABC transmembrane type-1" evidence="8">
    <location>
        <begin position="60"/>
        <end position="244"/>
    </location>
</feature>
<dbReference type="STRING" id="545695.TREAZ_1722"/>
<evidence type="ECO:0000256" key="2">
    <source>
        <dbReference type="ARBA" id="ARBA00022448"/>
    </source>
</evidence>